<evidence type="ECO:0000313" key="2">
    <source>
        <dbReference type="Proteomes" id="UP000018781"/>
    </source>
</evidence>
<dbReference type="HOGENOM" id="CLU_841663_0_0_11"/>
<dbReference type="EMBL" id="CP006997">
    <property type="protein sequence ID" value="AHD24346.1"/>
    <property type="molecule type" value="Genomic_DNA"/>
</dbReference>
<dbReference type="RefSeq" id="WP_024100493.1">
    <property type="nucleotide sequence ID" value="NC_023144.1"/>
</dbReference>
<dbReference type="eggNOG" id="ENOG5033UEA">
    <property type="taxonomic scope" value="Bacteria"/>
</dbReference>
<dbReference type="Proteomes" id="UP000018781">
    <property type="component" value="Plasmid unnamed"/>
</dbReference>
<name>V9XLP9_9NOCA</name>
<dbReference type="AlphaFoldDB" id="V9XLP9"/>
<dbReference type="KEGG" id="rpy:Y013_26495"/>
<dbReference type="GeneID" id="66742816"/>
<geneLocation type="plasmid" evidence="2">
    <name>1</name>
</geneLocation>
<gene>
    <name evidence="1" type="ORF">Y013_26495</name>
</gene>
<organism evidence="1 2">
    <name type="scientific">Rhodococcus pyridinivorans SB3094</name>
    <dbReference type="NCBI Taxonomy" id="1435356"/>
    <lineage>
        <taxon>Bacteria</taxon>
        <taxon>Bacillati</taxon>
        <taxon>Actinomycetota</taxon>
        <taxon>Actinomycetes</taxon>
        <taxon>Mycobacteriales</taxon>
        <taxon>Nocardiaceae</taxon>
        <taxon>Rhodococcus</taxon>
    </lineage>
</organism>
<reference evidence="1 2" key="1">
    <citation type="journal article" date="2014" name="Genome Announc.">
        <title>Complete Genome of Rhodococcus pyridinivorans SB3094, a Methyl-Ethyl-Ketone-Degrading Bacterium Used for Bioaugmentation.</title>
        <authorList>
            <person name="Dueholm M.S."/>
            <person name="Albertsen M."/>
            <person name="D'Imperio S."/>
            <person name="Tale V.P."/>
            <person name="Lewis D."/>
            <person name="Nielsen P.H."/>
            <person name="Nielsen J.L."/>
        </authorList>
    </citation>
    <scope>NUCLEOTIDE SEQUENCE [LARGE SCALE GENOMIC DNA]</scope>
    <source>
        <strain evidence="2">SB3094</strain>
        <plasmid evidence="2">1</plasmid>
    </source>
</reference>
<evidence type="ECO:0000313" key="1">
    <source>
        <dbReference type="EMBL" id="AHD24346.1"/>
    </source>
</evidence>
<proteinExistence type="predicted"/>
<keyword evidence="1" id="KW-0614">Plasmid</keyword>
<sequence length="329" mass="37345">MTAWIEVLQALTTGPDLPLRGTIRAVHPDGHTEQFIAARAIRVITGDDHRIWRHGARVRVERGDGTPVFVTDGVTAWDFTRDPQRPRVGPVGQVQYLGTSQFLLRRRSAAEWSGDDFAQPAGPVEEVEFAGRRCWTVELAPPPRKPYPMRIWVDIETGQMLGEHIEQAGLGAQFVDLVVGEPLDGALFVWDGPVLTAEQEQQMYRERQFALERDQRHWFTTAVTEVPLRTRVPMDFTPDRVPFHDPQTGAFDAGNDLTMLSRRPRSAEGWEPSWGALFYVWSTPAWDWAAGVLRGDLDGDTITGLQRMLHPGEPVDRQRRIDKDGRRRR</sequence>
<protein>
    <submittedName>
        <fullName evidence="1">Uncharacterized protein</fullName>
    </submittedName>
</protein>
<accession>V9XLP9</accession>
<dbReference type="PATRIC" id="fig|1435356.3.peg.5331"/>